<dbReference type="CDD" id="cd20831">
    <property type="entry name" value="C1_dGM13116p-like"/>
    <property type="match status" value="1"/>
</dbReference>
<feature type="compositionally biased region" description="Basic and acidic residues" evidence="3">
    <location>
        <begin position="502"/>
        <end position="525"/>
    </location>
</feature>
<dbReference type="PROSITE" id="PS00479">
    <property type="entry name" value="ZF_DAG_PE_1"/>
    <property type="match status" value="1"/>
</dbReference>
<dbReference type="PROSITE" id="PS50004">
    <property type="entry name" value="C2"/>
    <property type="match status" value="1"/>
</dbReference>
<evidence type="ECO:0000256" key="1">
    <source>
        <dbReference type="ARBA" id="ARBA00022723"/>
    </source>
</evidence>
<accession>A0A0N4UZC1</accession>
<evidence type="ECO:0000259" key="5">
    <source>
        <dbReference type="PROSITE" id="PS50081"/>
    </source>
</evidence>
<dbReference type="SMART" id="SM00239">
    <property type="entry name" value="C2"/>
    <property type="match status" value="1"/>
</dbReference>
<name>A0A0N4UZC1_ENTVE</name>
<sequence length="726" mass="82483">LIDEFYRACVCVLTLINILKKNCCSVGTCRAETSEWTNEILAWLFTNMHRVPEPLDAWINSLNEAAKKLASSSKCEVLFEGFGDNSHVQKPPKLTQITVEQGPRDHLTIKTRIIVPEINLKLVSSQRSDDRLLFTNYDAQIRDLHGEVESRVACIANQIYLMGCFTGRPELEISLKNTDSTAAGVVNSDAVEETIRRCLVSAVTNISLSEALSVSQQVQPDDRSSTTVAAPVQEMMRRLNQSYNYFPAFKRFVNQYLQLIAPNTNLSTLPNKLRVKVIRAQRLGRDVDVNQPYVVIEMDEPAQKFTTSKGLNTSPYWEEVFEFELTPASEEILFEIYEDTPNAEEEHRFLGLAIVGFEEIRRSGENIHTLTLQGRPYRNDKVSGTLTVQFDFYFDPNVTTIGKQVDEITVRNSDGAEFRETVSTSKRPIYDPHGYDIIPTKTTTLVVKTVSQQVKDKPLISSVHGSMENAVDPATARAIDSTFSRTQQQQQPQQQQQQQPSEDFKKDFVDRKKKHRDDDQGERRSFFGGLRHRLSSRGRSKTRAKSVELNDELEEAVSLPPSRDQSQARYSGKLSSLNYEEISVGGKSAVSTKSLYQHSTLVLEIVKNGQTRHILIPPSIVNEPAATRLFKRGKKLHIYNEHTFVAVKIKGGTVCNVCHRRIARSFIKQAYQCRECRLVCHKHCHYKTESYCTASTVKQLQISKDIDWSHYLSHYQLEEFISENGV</sequence>
<dbReference type="PANTHER" id="PTHR21119">
    <property type="entry name" value="C2 DOMAIN-CONTAINING PROTEIN"/>
    <property type="match status" value="1"/>
</dbReference>
<keyword evidence="1" id="KW-0479">Metal-binding</keyword>
<evidence type="ECO:0000256" key="3">
    <source>
        <dbReference type="SAM" id="MobiDB-lite"/>
    </source>
</evidence>
<feature type="region of interest" description="Disordered" evidence="3">
    <location>
        <begin position="482"/>
        <end position="571"/>
    </location>
</feature>
<dbReference type="SMART" id="SM00109">
    <property type="entry name" value="C1"/>
    <property type="match status" value="1"/>
</dbReference>
<evidence type="ECO:0000259" key="4">
    <source>
        <dbReference type="PROSITE" id="PS50004"/>
    </source>
</evidence>
<dbReference type="Pfam" id="PF00168">
    <property type="entry name" value="C2"/>
    <property type="match status" value="1"/>
</dbReference>
<protein>
    <submittedName>
        <fullName evidence="6">C2 domain-containing protein</fullName>
    </submittedName>
</protein>
<dbReference type="AlphaFoldDB" id="A0A0N4UZC1"/>
<dbReference type="WBParaSite" id="EVEC_0000296401-mRNA-1">
    <property type="protein sequence ID" value="EVEC_0000296401-mRNA-1"/>
    <property type="gene ID" value="EVEC_0000296401"/>
</dbReference>
<dbReference type="Pfam" id="PF00130">
    <property type="entry name" value="C1_1"/>
    <property type="match status" value="1"/>
</dbReference>
<dbReference type="InterPro" id="IPR046349">
    <property type="entry name" value="C1-like_sf"/>
</dbReference>
<dbReference type="InterPro" id="IPR000008">
    <property type="entry name" value="C2_dom"/>
</dbReference>
<evidence type="ECO:0000313" key="6">
    <source>
        <dbReference type="WBParaSite" id="EVEC_0000296401-mRNA-1"/>
    </source>
</evidence>
<dbReference type="SUPFAM" id="SSF49562">
    <property type="entry name" value="C2 domain (Calcium/lipid-binding domain, CaLB)"/>
    <property type="match status" value="1"/>
</dbReference>
<dbReference type="Gene3D" id="3.30.60.20">
    <property type="match status" value="1"/>
</dbReference>
<dbReference type="GO" id="GO:0046872">
    <property type="term" value="F:metal ion binding"/>
    <property type="evidence" value="ECO:0007669"/>
    <property type="project" value="UniProtKB-KW"/>
</dbReference>
<dbReference type="InterPro" id="IPR039934">
    <property type="entry name" value="C2CD2/C2CD2L"/>
</dbReference>
<dbReference type="Gene3D" id="2.60.40.150">
    <property type="entry name" value="C2 domain"/>
    <property type="match status" value="1"/>
</dbReference>
<dbReference type="InterPro" id="IPR002219">
    <property type="entry name" value="PKC_DAG/PE"/>
</dbReference>
<evidence type="ECO:0000256" key="2">
    <source>
        <dbReference type="ARBA" id="ARBA00022833"/>
    </source>
</evidence>
<feature type="domain" description="Phorbol-ester/DAG-type" evidence="5">
    <location>
        <begin position="641"/>
        <end position="692"/>
    </location>
</feature>
<feature type="domain" description="C2" evidence="4">
    <location>
        <begin position="254"/>
        <end position="370"/>
    </location>
</feature>
<dbReference type="InterPro" id="IPR035892">
    <property type="entry name" value="C2_domain_sf"/>
</dbReference>
<feature type="compositionally biased region" description="Basic residues" evidence="3">
    <location>
        <begin position="530"/>
        <end position="544"/>
    </location>
</feature>
<dbReference type="SUPFAM" id="SSF57889">
    <property type="entry name" value="Cysteine-rich domain"/>
    <property type="match status" value="1"/>
</dbReference>
<organism evidence="6">
    <name type="scientific">Enterobius vermicularis</name>
    <name type="common">Human pinworm</name>
    <dbReference type="NCBI Taxonomy" id="51028"/>
    <lineage>
        <taxon>Eukaryota</taxon>
        <taxon>Metazoa</taxon>
        <taxon>Ecdysozoa</taxon>
        <taxon>Nematoda</taxon>
        <taxon>Chromadorea</taxon>
        <taxon>Rhabditida</taxon>
        <taxon>Spirurina</taxon>
        <taxon>Oxyuridomorpha</taxon>
        <taxon>Oxyuroidea</taxon>
        <taxon>Oxyuridae</taxon>
        <taxon>Enterobius</taxon>
    </lineage>
</organism>
<proteinExistence type="predicted"/>
<reference evidence="6" key="1">
    <citation type="submission" date="2017-02" db="UniProtKB">
        <authorList>
            <consortium name="WormBaseParasite"/>
        </authorList>
    </citation>
    <scope>IDENTIFICATION</scope>
</reference>
<dbReference type="PANTHER" id="PTHR21119:SF5">
    <property type="entry name" value="C2 DOMAIN-CONTAINING PROTEIN"/>
    <property type="match status" value="1"/>
</dbReference>
<keyword evidence="2" id="KW-0862">Zinc</keyword>
<feature type="compositionally biased region" description="Low complexity" evidence="3">
    <location>
        <begin position="487"/>
        <end position="500"/>
    </location>
</feature>
<dbReference type="PROSITE" id="PS50081">
    <property type="entry name" value="ZF_DAG_PE_2"/>
    <property type="match status" value="1"/>
</dbReference>